<evidence type="ECO:0000256" key="3">
    <source>
        <dbReference type="ARBA" id="ARBA00007077"/>
    </source>
</evidence>
<dbReference type="PANTHER" id="PTHR23236">
    <property type="entry name" value="EUKARYOTIC TRANSLATION INITIATION FACTOR 4B/4H"/>
    <property type="match status" value="1"/>
</dbReference>
<dbReference type="PANTHER" id="PTHR23236:SF25">
    <property type="entry name" value="RNA-BINDING PROTEIN 34"/>
    <property type="match status" value="1"/>
</dbReference>
<feature type="compositionally biased region" description="Basic and acidic residues" evidence="8">
    <location>
        <begin position="521"/>
        <end position="543"/>
    </location>
</feature>
<dbReference type="InterPro" id="IPR035979">
    <property type="entry name" value="RBD_domain_sf"/>
</dbReference>
<dbReference type="InterPro" id="IPR000504">
    <property type="entry name" value="RRM_dom"/>
</dbReference>
<dbReference type="SUPFAM" id="SSF54928">
    <property type="entry name" value="RNA-binding domain, RBD"/>
    <property type="match status" value="1"/>
</dbReference>
<evidence type="ECO:0000256" key="2">
    <source>
        <dbReference type="ARBA" id="ARBA00004604"/>
    </source>
</evidence>
<accession>A0A854QBK0</accession>
<protein>
    <recommendedName>
        <fullName evidence="4">Nucleolar protein 12</fullName>
    </recommendedName>
</protein>
<feature type="compositionally biased region" description="Polar residues" evidence="8">
    <location>
        <begin position="62"/>
        <end position="74"/>
    </location>
</feature>
<evidence type="ECO:0000256" key="6">
    <source>
        <dbReference type="ARBA" id="ARBA00023242"/>
    </source>
</evidence>
<feature type="compositionally biased region" description="Basic and acidic residues" evidence="8">
    <location>
        <begin position="23"/>
        <end position="32"/>
    </location>
</feature>
<name>A0A854QBK0_CRYNE</name>
<feature type="domain" description="RRM" evidence="9">
    <location>
        <begin position="378"/>
        <end position="470"/>
    </location>
</feature>
<dbReference type="GO" id="GO:0005730">
    <property type="term" value="C:nucleolus"/>
    <property type="evidence" value="ECO:0007669"/>
    <property type="project" value="UniProtKB-SubCell"/>
</dbReference>
<dbReference type="AlphaFoldDB" id="A0A854QBK0"/>
<feature type="region of interest" description="Disordered" evidence="8">
    <location>
        <begin position="485"/>
        <end position="603"/>
    </location>
</feature>
<organism evidence="10 11">
    <name type="scientific">Cryptococcus neoformans Tu259-1</name>
    <dbReference type="NCBI Taxonomy" id="1230072"/>
    <lineage>
        <taxon>Eukaryota</taxon>
        <taxon>Fungi</taxon>
        <taxon>Dikarya</taxon>
        <taxon>Basidiomycota</taxon>
        <taxon>Agaricomycotina</taxon>
        <taxon>Tremellomycetes</taxon>
        <taxon>Tremellales</taxon>
        <taxon>Cryptococcaceae</taxon>
        <taxon>Cryptococcus</taxon>
        <taxon>Cryptococcus neoformans species complex</taxon>
    </lineage>
</organism>
<dbReference type="EMBL" id="AMKT01000083">
    <property type="protein sequence ID" value="OXG12984.1"/>
    <property type="molecule type" value="Genomic_DNA"/>
</dbReference>
<evidence type="ECO:0000259" key="9">
    <source>
        <dbReference type="PROSITE" id="PS50102"/>
    </source>
</evidence>
<dbReference type="Gene3D" id="3.30.70.330">
    <property type="match status" value="1"/>
</dbReference>
<reference evidence="10 11" key="1">
    <citation type="submission" date="2017-06" db="EMBL/GenBank/DDBJ databases">
        <title>Global population genomics of the pathogenic fungus Cryptococcus neoformans var. grubii.</title>
        <authorList>
            <person name="Cuomo C."/>
            <person name="Litvintseva A."/>
            <person name="Chen Y."/>
            <person name="Young S."/>
            <person name="Zeng Q."/>
            <person name="Chapman S."/>
            <person name="Gujja S."/>
            <person name="Saif S."/>
            <person name="Birren B."/>
        </authorList>
    </citation>
    <scope>NUCLEOTIDE SEQUENCE [LARGE SCALE GENOMIC DNA]</scope>
    <source>
        <strain evidence="10 11">Tu259-1</strain>
    </source>
</reference>
<feature type="region of interest" description="Disordered" evidence="8">
    <location>
        <begin position="1"/>
        <end position="33"/>
    </location>
</feature>
<comment type="caution">
    <text evidence="10">The sequence shown here is derived from an EMBL/GenBank/DDBJ whole genome shotgun (WGS) entry which is preliminary data.</text>
</comment>
<evidence type="ECO:0000256" key="1">
    <source>
        <dbReference type="ARBA" id="ARBA00002475"/>
    </source>
</evidence>
<comment type="subcellular location">
    <subcellularLocation>
        <location evidence="2">Nucleus</location>
        <location evidence="2">Nucleolus</location>
    </subcellularLocation>
</comment>
<keyword evidence="6" id="KW-0539">Nucleus</keyword>
<dbReference type="Pfam" id="PF00076">
    <property type="entry name" value="RRM_1"/>
    <property type="match status" value="1"/>
</dbReference>
<evidence type="ECO:0000256" key="8">
    <source>
        <dbReference type="SAM" id="MobiDB-lite"/>
    </source>
</evidence>
<feature type="compositionally biased region" description="Basic residues" evidence="8">
    <location>
        <begin position="578"/>
        <end position="591"/>
    </location>
</feature>
<comment type="similarity">
    <text evidence="3">Belongs to the RRM RBM34 family.</text>
</comment>
<evidence type="ECO:0000256" key="7">
    <source>
        <dbReference type="PROSITE-ProRule" id="PRU00176"/>
    </source>
</evidence>
<dbReference type="InterPro" id="IPR012677">
    <property type="entry name" value="Nucleotide-bd_a/b_plait_sf"/>
</dbReference>
<gene>
    <name evidence="10" type="ORF">C361_06172</name>
</gene>
<feature type="compositionally biased region" description="Acidic residues" evidence="8">
    <location>
        <begin position="91"/>
        <end position="151"/>
    </location>
</feature>
<evidence type="ECO:0000256" key="4">
    <source>
        <dbReference type="ARBA" id="ARBA00015520"/>
    </source>
</evidence>
<dbReference type="Proteomes" id="UP000199727">
    <property type="component" value="Unassembled WGS sequence"/>
</dbReference>
<evidence type="ECO:0000313" key="10">
    <source>
        <dbReference type="EMBL" id="OXG12984.1"/>
    </source>
</evidence>
<comment type="function">
    <text evidence="1">Involved in pre-25S rRNA processing.</text>
</comment>
<dbReference type="SMART" id="SM00360">
    <property type="entry name" value="RRM"/>
    <property type="match status" value="1"/>
</dbReference>
<evidence type="ECO:0000313" key="11">
    <source>
        <dbReference type="Proteomes" id="UP000199727"/>
    </source>
</evidence>
<dbReference type="GO" id="GO:0000463">
    <property type="term" value="P:maturation of LSU-rRNA from tricistronic rRNA transcript (SSU-rRNA, 5.8S rRNA, LSU-rRNA)"/>
    <property type="evidence" value="ECO:0007669"/>
    <property type="project" value="TreeGrafter"/>
</dbReference>
<dbReference type="PROSITE" id="PS50102">
    <property type="entry name" value="RRM"/>
    <property type="match status" value="1"/>
</dbReference>
<dbReference type="OrthoDB" id="442677at2759"/>
<sequence>MAKHAANKGKAPLTDKNNKRKRDAQDNKHEDAPVALFAAVKDTELDDIFAKSDAFSAPVPVASTSKAHFQTTSEPAAKKGKKSPSPKVQMEEDVEVDDQSESESNSAEEEDEDEDENENEDGEDNDAELSEIDEELPDEDDEEASDAGNDDEAAKAKETKKAKKTKLGKYVPAEESVQDKNRRTAFIGNLPIDAAKSKSILKQLRAHIMSFVPSAKIESLRFRSVAFATPTAALPTEDPEKDANQRAKREKERAAAWKAKQNTDGEDAELDKAKVFIDAKGKRKVAFIKKDFHSEIDSCNAYVVFAYPHPDRAANVAPILDPFEAAAKFIASANSSTFSGRTIRVDSVRLPSSVALAGASTSLSKRDAWLPSNTDPKKSLFVGGLDYAAKEEDVRVFFEELVKAERGANKEGSGKWVTGVRIVRDKETQLGKGFGYVHFADRESVEEILAMDAKQIKFAKRTLRVQPCKTIPTANTLQNTIKKVAAGSGGGGGASSGKKDKTKRPYVRPGVIPKGNPLLGEKLKDLSKEERKTIKSSDADRQARRLAKKKAKMSLEKDKAKGAVKLTLTRSEREKTSASKKPKAKKGKKRAPSAVAKMKGSRE</sequence>
<dbReference type="GO" id="GO:0019843">
    <property type="term" value="F:rRNA binding"/>
    <property type="evidence" value="ECO:0007669"/>
    <property type="project" value="TreeGrafter"/>
</dbReference>
<keyword evidence="5 7" id="KW-0694">RNA-binding</keyword>
<proteinExistence type="inferred from homology"/>
<evidence type="ECO:0000256" key="5">
    <source>
        <dbReference type="ARBA" id="ARBA00022884"/>
    </source>
</evidence>
<feature type="region of interest" description="Disordered" evidence="8">
    <location>
        <begin position="56"/>
        <end position="177"/>
    </location>
</feature>